<dbReference type="Pfam" id="PF07980">
    <property type="entry name" value="SusD_RagB"/>
    <property type="match status" value="1"/>
</dbReference>
<organism evidence="8 9">
    <name type="scientific">Spirosoma endophyticum</name>
    <dbReference type="NCBI Taxonomy" id="662367"/>
    <lineage>
        <taxon>Bacteria</taxon>
        <taxon>Pseudomonadati</taxon>
        <taxon>Bacteroidota</taxon>
        <taxon>Cytophagia</taxon>
        <taxon>Cytophagales</taxon>
        <taxon>Cytophagaceae</taxon>
        <taxon>Spirosoma</taxon>
    </lineage>
</organism>
<dbReference type="EMBL" id="FOLQ01000001">
    <property type="protein sequence ID" value="SFC09801.1"/>
    <property type="molecule type" value="Genomic_DNA"/>
</dbReference>
<dbReference type="Pfam" id="PF14322">
    <property type="entry name" value="SusD-like_3"/>
    <property type="match status" value="1"/>
</dbReference>
<comment type="similarity">
    <text evidence="2">Belongs to the SusD family.</text>
</comment>
<dbReference type="GO" id="GO:0009279">
    <property type="term" value="C:cell outer membrane"/>
    <property type="evidence" value="ECO:0007669"/>
    <property type="project" value="UniProtKB-SubCell"/>
</dbReference>
<evidence type="ECO:0000256" key="5">
    <source>
        <dbReference type="ARBA" id="ARBA00023237"/>
    </source>
</evidence>
<dbReference type="CDD" id="cd08977">
    <property type="entry name" value="SusD"/>
    <property type="match status" value="1"/>
</dbReference>
<keyword evidence="3" id="KW-0732">Signal</keyword>
<dbReference type="InterPro" id="IPR011990">
    <property type="entry name" value="TPR-like_helical_dom_sf"/>
</dbReference>
<proteinExistence type="inferred from homology"/>
<keyword evidence="5" id="KW-0998">Cell outer membrane</keyword>
<evidence type="ECO:0000256" key="1">
    <source>
        <dbReference type="ARBA" id="ARBA00004442"/>
    </source>
</evidence>
<dbReference type="STRING" id="662367.SAMN05216167_101447"/>
<name>A0A1I1GDZ8_9BACT</name>
<dbReference type="InterPro" id="IPR012944">
    <property type="entry name" value="SusD_RagB_dom"/>
</dbReference>
<accession>A0A1I1GDZ8</accession>
<evidence type="ECO:0000256" key="3">
    <source>
        <dbReference type="ARBA" id="ARBA00022729"/>
    </source>
</evidence>
<evidence type="ECO:0000259" key="6">
    <source>
        <dbReference type="Pfam" id="PF07980"/>
    </source>
</evidence>
<gene>
    <name evidence="8" type="ORF">SAMN05216167_101447</name>
</gene>
<evidence type="ECO:0000313" key="8">
    <source>
        <dbReference type="EMBL" id="SFC09801.1"/>
    </source>
</evidence>
<feature type="domain" description="SusD-like N-terminal" evidence="7">
    <location>
        <begin position="21"/>
        <end position="231"/>
    </location>
</feature>
<evidence type="ECO:0000256" key="2">
    <source>
        <dbReference type="ARBA" id="ARBA00006275"/>
    </source>
</evidence>
<keyword evidence="9" id="KW-1185">Reference proteome</keyword>
<sequence>MKTRLIATWLLGIALTGCQKDFLTVIPETALSSATFFKTEADFQQAVNGAYVPFRQMYNERAWVLEEMHSDNTYYARNTLYGAVDPTENVADFAVPTANGVTANDNVLVQFRLNYVIISRANQILALADGAGITYTNEATKNNIKGQAQFLRAFAYFDLVRLFGKVPLHLTPVTGREDAALPLSTTDEIYAQIEKDALAASTNLQSKAAQAATDIGRATSGAAKTLLANLYITQKKWPQAETVLKSIDGYSLMPDYNNAFSFTSDNKNNQESIFEIQYMEGAAGYNGNQIYRFLPSPITADEIKPIVGTSNPQPTSQESNNIPTPDLIAAYEAGDKRKDISIGTVTLSTSLRAEKKYPYIKKYARPHSLNNNTGQNWPVYRYAEVLLFMAEALNEQGKTGEAATYINQVRARAGLAATTASSQATMREAIFKERRVELAFENKRWFDLTRTGRVKEIIGAYGAKVKADPAAYYFPAGAVPPPNAFTVLDDYYGLPSVESALTPYF</sequence>
<dbReference type="InterPro" id="IPR033985">
    <property type="entry name" value="SusD-like_N"/>
</dbReference>
<dbReference type="Proteomes" id="UP000198598">
    <property type="component" value="Unassembled WGS sequence"/>
</dbReference>
<dbReference type="SUPFAM" id="SSF48452">
    <property type="entry name" value="TPR-like"/>
    <property type="match status" value="1"/>
</dbReference>
<dbReference type="RefSeq" id="WP_093822816.1">
    <property type="nucleotide sequence ID" value="NZ_FOLQ01000001.1"/>
</dbReference>
<dbReference type="OrthoDB" id="636214at2"/>
<evidence type="ECO:0000259" key="7">
    <source>
        <dbReference type="Pfam" id="PF14322"/>
    </source>
</evidence>
<dbReference type="AlphaFoldDB" id="A0A1I1GDZ8"/>
<keyword evidence="4" id="KW-0472">Membrane</keyword>
<protein>
    <submittedName>
        <fullName evidence="8">Starch-binding associating with outer membrane</fullName>
    </submittedName>
</protein>
<reference evidence="8 9" key="1">
    <citation type="submission" date="2016-10" db="EMBL/GenBank/DDBJ databases">
        <authorList>
            <person name="de Groot N.N."/>
        </authorList>
    </citation>
    <scope>NUCLEOTIDE SEQUENCE [LARGE SCALE GENOMIC DNA]</scope>
    <source>
        <strain evidence="8 9">DSM 26130</strain>
    </source>
</reference>
<dbReference type="Gene3D" id="1.25.40.390">
    <property type="match status" value="1"/>
</dbReference>
<comment type="subcellular location">
    <subcellularLocation>
        <location evidence="1">Cell outer membrane</location>
    </subcellularLocation>
</comment>
<evidence type="ECO:0000313" key="9">
    <source>
        <dbReference type="Proteomes" id="UP000198598"/>
    </source>
</evidence>
<dbReference type="PROSITE" id="PS51257">
    <property type="entry name" value="PROKAR_LIPOPROTEIN"/>
    <property type="match status" value="1"/>
</dbReference>
<evidence type="ECO:0000256" key="4">
    <source>
        <dbReference type="ARBA" id="ARBA00023136"/>
    </source>
</evidence>
<feature type="domain" description="RagB/SusD" evidence="6">
    <location>
        <begin position="337"/>
        <end position="469"/>
    </location>
</feature>